<evidence type="ECO:0000256" key="4">
    <source>
        <dbReference type="SAM" id="MobiDB-lite"/>
    </source>
</evidence>
<dbReference type="OrthoDB" id="1729737at2759"/>
<dbReference type="GO" id="GO:0006241">
    <property type="term" value="P:CTP biosynthetic process"/>
    <property type="evidence" value="ECO:0007669"/>
    <property type="project" value="InterPro"/>
</dbReference>
<name>A0A226EPL2_FOLCA</name>
<dbReference type="OMA" id="HNAISYW"/>
<dbReference type="GO" id="GO:0006183">
    <property type="term" value="P:GTP biosynthetic process"/>
    <property type="evidence" value="ECO:0007669"/>
    <property type="project" value="InterPro"/>
</dbReference>
<organism evidence="6 7">
    <name type="scientific">Folsomia candida</name>
    <name type="common">Springtail</name>
    <dbReference type="NCBI Taxonomy" id="158441"/>
    <lineage>
        <taxon>Eukaryota</taxon>
        <taxon>Metazoa</taxon>
        <taxon>Ecdysozoa</taxon>
        <taxon>Arthropoda</taxon>
        <taxon>Hexapoda</taxon>
        <taxon>Collembola</taxon>
        <taxon>Entomobryomorpha</taxon>
        <taxon>Isotomoidea</taxon>
        <taxon>Isotomidae</taxon>
        <taxon>Proisotominae</taxon>
        <taxon>Folsomia</taxon>
    </lineage>
</organism>
<feature type="region of interest" description="Disordered" evidence="4">
    <location>
        <begin position="26"/>
        <end position="46"/>
    </location>
</feature>
<keyword evidence="7" id="KW-1185">Reference proteome</keyword>
<dbReference type="InterPro" id="IPR036850">
    <property type="entry name" value="NDK-like_dom_sf"/>
</dbReference>
<dbReference type="Gene3D" id="3.30.70.141">
    <property type="entry name" value="Nucleoside diphosphate kinase-like domain"/>
    <property type="match status" value="1"/>
</dbReference>
<evidence type="ECO:0000256" key="2">
    <source>
        <dbReference type="PROSITE-ProRule" id="PRU00706"/>
    </source>
</evidence>
<evidence type="ECO:0000256" key="1">
    <source>
        <dbReference type="ARBA" id="ARBA00008142"/>
    </source>
</evidence>
<dbReference type="InterPro" id="IPR034907">
    <property type="entry name" value="NDK-like_dom"/>
</dbReference>
<evidence type="ECO:0000259" key="5">
    <source>
        <dbReference type="SMART" id="SM00562"/>
    </source>
</evidence>
<proteinExistence type="inferred from homology"/>
<dbReference type="AlphaFoldDB" id="A0A226EPL2"/>
<dbReference type="GO" id="GO:0005929">
    <property type="term" value="C:cilium"/>
    <property type="evidence" value="ECO:0007669"/>
    <property type="project" value="TreeGrafter"/>
</dbReference>
<keyword evidence="6" id="KW-0808">Transferase</keyword>
<keyword evidence="6" id="KW-0418">Kinase</keyword>
<evidence type="ECO:0000313" key="6">
    <source>
        <dbReference type="EMBL" id="OXA59553.1"/>
    </source>
</evidence>
<dbReference type="EMBL" id="LNIX01000002">
    <property type="protein sequence ID" value="OXA59553.1"/>
    <property type="molecule type" value="Genomic_DNA"/>
</dbReference>
<dbReference type="SMART" id="SM00562">
    <property type="entry name" value="NDK"/>
    <property type="match status" value="1"/>
</dbReference>
<dbReference type="GO" id="GO:0004550">
    <property type="term" value="F:nucleoside diphosphate kinase activity"/>
    <property type="evidence" value="ECO:0007669"/>
    <property type="project" value="InterPro"/>
</dbReference>
<dbReference type="CDD" id="cd22970">
    <property type="entry name" value="DD_NDKH5-like"/>
    <property type="match status" value="1"/>
</dbReference>
<evidence type="ECO:0000256" key="3">
    <source>
        <dbReference type="RuleBase" id="RU004011"/>
    </source>
</evidence>
<comment type="caution">
    <text evidence="2">Lacks conserved residue(s) required for the propagation of feature annotation.</text>
</comment>
<dbReference type="Gene3D" id="1.20.890.10">
    <property type="entry name" value="cAMP-dependent protein kinase regulatory subunit, dimerization-anchoring domain"/>
    <property type="match status" value="1"/>
</dbReference>
<evidence type="ECO:0000313" key="7">
    <source>
        <dbReference type="Proteomes" id="UP000198287"/>
    </source>
</evidence>
<dbReference type="GO" id="GO:0003341">
    <property type="term" value="P:cilium movement"/>
    <property type="evidence" value="ECO:0007669"/>
    <property type="project" value="TreeGrafter"/>
</dbReference>
<dbReference type="Pfam" id="PF05186">
    <property type="entry name" value="Dpy-30"/>
    <property type="match status" value="1"/>
</dbReference>
<sequence length="245" mass="27373">MDITNEMLNDATLNEEEGEGADITIKSRGDADQGNNNNNNNKRPIQQTLGIIKPDAIDKSDEIINVLRREGLAILQTRRVQLTPEQAASFYQDMYETEWFGGSVTNLSSGPLLALILCGPNAVRHWLEMIGPSTWKERSAQPNCLRNQYGEQGCDSNNALHGSENETEALRELHFFFPEVIVEPIFGDNLASLYLNQNVHPVLTVGLSKLVRERPEDPVMWLSDWLLANNPNKPKELNTGADVCS</sequence>
<dbReference type="InterPro" id="IPR007858">
    <property type="entry name" value="Dpy-30_motif"/>
</dbReference>
<gene>
    <name evidence="6" type="ORF">Fcan01_04500</name>
</gene>
<dbReference type="PROSITE" id="PS51374">
    <property type="entry name" value="NDPK_LIKE"/>
    <property type="match status" value="1"/>
</dbReference>
<dbReference type="GO" id="GO:1902176">
    <property type="term" value="P:negative regulation of oxidative stress-induced intrinsic apoptotic signaling pathway"/>
    <property type="evidence" value="ECO:0007669"/>
    <property type="project" value="TreeGrafter"/>
</dbReference>
<dbReference type="PANTHER" id="PTHR46161">
    <property type="entry name" value="NUCLEOSIDE DIPHOSPHATE KINASE"/>
    <property type="match status" value="1"/>
</dbReference>
<dbReference type="Pfam" id="PF00334">
    <property type="entry name" value="NDK"/>
    <property type="match status" value="1"/>
</dbReference>
<dbReference type="GO" id="GO:0006228">
    <property type="term" value="P:UTP biosynthetic process"/>
    <property type="evidence" value="ECO:0007669"/>
    <property type="project" value="InterPro"/>
</dbReference>
<dbReference type="SUPFAM" id="SSF54919">
    <property type="entry name" value="Nucleoside diphosphate kinase, NDK"/>
    <property type="match status" value="1"/>
</dbReference>
<feature type="domain" description="Nucleoside diphosphate kinase-like" evidence="5">
    <location>
        <begin position="45"/>
        <end position="184"/>
    </location>
</feature>
<feature type="region of interest" description="Disordered" evidence="4">
    <location>
        <begin position="1"/>
        <end position="20"/>
    </location>
</feature>
<dbReference type="PANTHER" id="PTHR46161:SF1">
    <property type="entry name" value="NUCLEOSIDE DIPHOSPHATE KINASE HOMOLOG 5"/>
    <property type="match status" value="1"/>
</dbReference>
<comment type="similarity">
    <text evidence="1 2 3">Belongs to the NDK family.</text>
</comment>
<dbReference type="Proteomes" id="UP000198287">
    <property type="component" value="Unassembled WGS sequence"/>
</dbReference>
<accession>A0A226EPL2</accession>
<protein>
    <submittedName>
        <fullName evidence="6">Nucleoside diphosphate kinase 5</fullName>
    </submittedName>
</protein>
<comment type="caution">
    <text evidence="6">The sequence shown here is derived from an EMBL/GenBank/DDBJ whole genome shotgun (WGS) entry which is preliminary data.</text>
</comment>
<reference evidence="6 7" key="1">
    <citation type="submission" date="2015-12" db="EMBL/GenBank/DDBJ databases">
        <title>The genome of Folsomia candida.</title>
        <authorList>
            <person name="Faddeeva A."/>
            <person name="Derks M.F."/>
            <person name="Anvar Y."/>
            <person name="Smit S."/>
            <person name="Van Straalen N."/>
            <person name="Roelofs D."/>
        </authorList>
    </citation>
    <scope>NUCLEOTIDE SEQUENCE [LARGE SCALE GENOMIC DNA]</scope>
    <source>
        <strain evidence="6 7">VU population</strain>
        <tissue evidence="6">Whole body</tissue>
    </source>
</reference>
<dbReference type="STRING" id="158441.A0A226EPL2"/>
<dbReference type="InterPro" id="IPR001564">
    <property type="entry name" value="Nucleoside_diP_kinase"/>
</dbReference>
<dbReference type="PRINTS" id="PR01243">
    <property type="entry name" value="NUCDPKINASE"/>
</dbReference>